<evidence type="ECO:0000256" key="6">
    <source>
        <dbReference type="ARBA" id="ARBA00035120"/>
    </source>
</evidence>
<dbReference type="EMBL" id="QMDW01000002">
    <property type="protein sequence ID" value="RJX51377.1"/>
    <property type="molecule type" value="Genomic_DNA"/>
</dbReference>
<dbReference type="Pfam" id="PF02537">
    <property type="entry name" value="CRCB"/>
    <property type="match status" value="1"/>
</dbReference>
<evidence type="ECO:0000256" key="2">
    <source>
        <dbReference type="ARBA" id="ARBA00022475"/>
    </source>
</evidence>
<dbReference type="HAMAP" id="MF_00454">
    <property type="entry name" value="FluC"/>
    <property type="match status" value="1"/>
</dbReference>
<evidence type="ECO:0000313" key="9">
    <source>
        <dbReference type="EMBL" id="RJX51377.1"/>
    </source>
</evidence>
<feature type="transmembrane region" description="Helical" evidence="8">
    <location>
        <begin position="69"/>
        <end position="89"/>
    </location>
</feature>
<comment type="similarity">
    <text evidence="6 8">Belongs to the fluoride channel Fluc/FEX (TC 1.A.43) family.</text>
</comment>
<dbReference type="AlphaFoldDB" id="A0A3A6QS70"/>
<feature type="transmembrane region" description="Helical" evidence="8">
    <location>
        <begin position="95"/>
        <end position="116"/>
    </location>
</feature>
<evidence type="ECO:0000256" key="8">
    <source>
        <dbReference type="HAMAP-Rule" id="MF_00454"/>
    </source>
</evidence>
<dbReference type="Proteomes" id="UP000281564">
    <property type="component" value="Unassembled WGS sequence"/>
</dbReference>
<dbReference type="InterPro" id="IPR003691">
    <property type="entry name" value="FluC"/>
</dbReference>
<organism evidence="9 10">
    <name type="scientific">Halonotius pteroides</name>
    <dbReference type="NCBI Taxonomy" id="268735"/>
    <lineage>
        <taxon>Archaea</taxon>
        <taxon>Methanobacteriati</taxon>
        <taxon>Methanobacteriota</taxon>
        <taxon>Stenosarchaea group</taxon>
        <taxon>Halobacteria</taxon>
        <taxon>Halobacteriales</taxon>
        <taxon>Haloferacaceae</taxon>
        <taxon>Halonotius</taxon>
    </lineage>
</organism>
<evidence type="ECO:0000256" key="3">
    <source>
        <dbReference type="ARBA" id="ARBA00022692"/>
    </source>
</evidence>
<comment type="subcellular location">
    <subcellularLocation>
        <location evidence="1 8">Cell membrane</location>
        <topology evidence="1 8">Multi-pass membrane protein</topology>
    </subcellularLocation>
</comment>
<sequence length="136" mass="14429">MRQTQLLEHVETILIIAVGGFAGSNLRYFVELTLPSSLAATLTVNVLGSMALGFLFYENILGDTISESGRSIMATGFISSFTTYSTFIIDAITTTPLVAIGYIGTSYALGFSAVVAGRESARRVMTGTQLSLEVGD</sequence>
<keyword evidence="10" id="KW-1185">Reference proteome</keyword>
<name>A0A3A6QS70_9EURY</name>
<protein>
    <recommendedName>
        <fullName evidence="8">Fluoride-specific ion channel FluC</fullName>
    </recommendedName>
</protein>
<evidence type="ECO:0000256" key="4">
    <source>
        <dbReference type="ARBA" id="ARBA00022989"/>
    </source>
</evidence>
<comment type="function">
    <text evidence="8">Fluoride-specific ion channel. Important for reducing fluoride concentration in the cell, thus reducing its toxicity.</text>
</comment>
<feature type="transmembrane region" description="Helical" evidence="8">
    <location>
        <begin position="36"/>
        <end position="57"/>
    </location>
</feature>
<comment type="caution">
    <text evidence="9">The sequence shown here is derived from an EMBL/GenBank/DDBJ whole genome shotgun (WGS) entry which is preliminary data.</text>
</comment>
<evidence type="ECO:0000313" key="10">
    <source>
        <dbReference type="Proteomes" id="UP000281564"/>
    </source>
</evidence>
<keyword evidence="2 8" id="KW-1003">Cell membrane</keyword>
<gene>
    <name evidence="8" type="primary">fluC</name>
    <name evidence="8" type="synonym">crcB</name>
    <name evidence="9" type="ORF">DP106_01415</name>
</gene>
<keyword evidence="8" id="KW-0407">Ion channel</keyword>
<dbReference type="OrthoDB" id="253428at2157"/>
<comment type="caution">
    <text evidence="8">Lacks conserved residue(s) required for the propagation of feature annotation.</text>
</comment>
<comment type="catalytic activity">
    <reaction evidence="7">
        <text>fluoride(in) = fluoride(out)</text>
        <dbReference type="Rhea" id="RHEA:76159"/>
        <dbReference type="ChEBI" id="CHEBI:17051"/>
    </reaction>
    <physiologicalReaction direction="left-to-right" evidence="7">
        <dbReference type="Rhea" id="RHEA:76160"/>
    </physiologicalReaction>
</comment>
<dbReference type="GO" id="GO:0140114">
    <property type="term" value="P:cellular detoxification of fluoride"/>
    <property type="evidence" value="ECO:0007669"/>
    <property type="project" value="UniProtKB-UniRule"/>
</dbReference>
<keyword evidence="8" id="KW-0813">Transport</keyword>
<feature type="transmembrane region" description="Helical" evidence="8">
    <location>
        <begin position="12"/>
        <end position="30"/>
    </location>
</feature>
<evidence type="ECO:0000256" key="1">
    <source>
        <dbReference type="ARBA" id="ARBA00004651"/>
    </source>
</evidence>
<keyword evidence="5 8" id="KW-0472">Membrane</keyword>
<evidence type="ECO:0000256" key="7">
    <source>
        <dbReference type="ARBA" id="ARBA00035585"/>
    </source>
</evidence>
<keyword evidence="8" id="KW-0406">Ion transport</keyword>
<keyword evidence="3 8" id="KW-0812">Transmembrane</keyword>
<dbReference type="GO" id="GO:0005886">
    <property type="term" value="C:plasma membrane"/>
    <property type="evidence" value="ECO:0007669"/>
    <property type="project" value="UniProtKB-SubCell"/>
</dbReference>
<reference evidence="9 10" key="1">
    <citation type="submission" date="2018-06" db="EMBL/GenBank/DDBJ databases">
        <title>Halonotius sp. F13-13 a new haloarchaeeon isolated from a solar saltern from Isla Cristina, Huelva, Spain.</title>
        <authorList>
            <person name="Duran-Viseras A."/>
            <person name="Sanchez-Porro C."/>
            <person name="Ventosa A."/>
        </authorList>
    </citation>
    <scope>NUCLEOTIDE SEQUENCE [LARGE SCALE GENOMIC DNA]</scope>
    <source>
        <strain evidence="9 10">CECT 7525</strain>
    </source>
</reference>
<evidence type="ECO:0000256" key="5">
    <source>
        <dbReference type="ARBA" id="ARBA00023136"/>
    </source>
</evidence>
<accession>A0A3A6QS70</accession>
<keyword evidence="4 8" id="KW-1133">Transmembrane helix</keyword>
<dbReference type="RefSeq" id="WP_120082813.1">
    <property type="nucleotide sequence ID" value="NZ_QMDW01000002.1"/>
</dbReference>
<proteinExistence type="inferred from homology"/>
<dbReference type="GO" id="GO:0062054">
    <property type="term" value="F:fluoride channel activity"/>
    <property type="evidence" value="ECO:0007669"/>
    <property type="project" value="UniProtKB-UniRule"/>
</dbReference>